<sequence>MTSGKISFTLNPKILLELPLQKYQKDFNFIVNGKKYPVPRIVADILSPIIRNLHYQDETIQEYYIDIKRQSQEDNLSNGQDHFSNFLDLCKCETVQLDEKEREIYSAYFYKLGNTDSYFKLHPEFISALNSENAIEFLTKIENIKNNFSITNSECIESIETVFSFIASHFDEIDKDELKKLPIETIEKIIGSGELKISEEDELLDFVLGLYQEDRKFSVLFEHVLFPNVSEEKLKLFVSEFCVEDINQRVWKSFCMCCFETDKNSLNEMEEKRYANRDKEFKMSEGKEFEGIMRHLTRETGGNIHDNGTIEISSNMIEGSDHPKNLVDYESDNRYYPSGNSKGAFACFDLKDKMVQLSSYSIRSYNGSPNYCHLRNWAIEVSNDGQKWEEVDRHENEGKLNGRGFTE</sequence>
<dbReference type="InterPro" id="IPR011705">
    <property type="entry name" value="BACK"/>
</dbReference>
<dbReference type="SMART" id="SM00875">
    <property type="entry name" value="BACK"/>
    <property type="match status" value="1"/>
</dbReference>
<keyword evidence="3" id="KW-1185">Reference proteome</keyword>
<feature type="domain" description="BACK" evidence="1">
    <location>
        <begin position="155"/>
        <end position="239"/>
    </location>
</feature>
<evidence type="ECO:0000313" key="3">
    <source>
        <dbReference type="Proteomes" id="UP001470230"/>
    </source>
</evidence>
<dbReference type="SUPFAM" id="SSF49785">
    <property type="entry name" value="Galactose-binding domain-like"/>
    <property type="match status" value="1"/>
</dbReference>
<proteinExistence type="predicted"/>
<evidence type="ECO:0000259" key="1">
    <source>
        <dbReference type="SMART" id="SM00875"/>
    </source>
</evidence>
<dbReference type="InterPro" id="IPR008979">
    <property type="entry name" value="Galactose-bd-like_sf"/>
</dbReference>
<reference evidence="2 3" key="1">
    <citation type="submission" date="2024-04" db="EMBL/GenBank/DDBJ databases">
        <title>Tritrichomonas musculus Genome.</title>
        <authorList>
            <person name="Alves-Ferreira E."/>
            <person name="Grigg M."/>
            <person name="Lorenzi H."/>
            <person name="Galac M."/>
        </authorList>
    </citation>
    <scope>NUCLEOTIDE SEQUENCE [LARGE SCALE GENOMIC DNA]</scope>
    <source>
        <strain evidence="2 3">EAF2021</strain>
    </source>
</reference>
<evidence type="ECO:0000313" key="2">
    <source>
        <dbReference type="EMBL" id="KAK8857498.1"/>
    </source>
</evidence>
<dbReference type="Gene3D" id="1.25.40.420">
    <property type="match status" value="1"/>
</dbReference>
<organism evidence="2 3">
    <name type="scientific">Tritrichomonas musculus</name>
    <dbReference type="NCBI Taxonomy" id="1915356"/>
    <lineage>
        <taxon>Eukaryota</taxon>
        <taxon>Metamonada</taxon>
        <taxon>Parabasalia</taxon>
        <taxon>Tritrichomonadida</taxon>
        <taxon>Tritrichomonadidae</taxon>
        <taxon>Tritrichomonas</taxon>
    </lineage>
</organism>
<dbReference type="Gene3D" id="2.60.120.260">
    <property type="entry name" value="Galactose-binding domain-like"/>
    <property type="match status" value="1"/>
</dbReference>
<protein>
    <recommendedName>
        <fullName evidence="1">BACK domain-containing protein</fullName>
    </recommendedName>
</protein>
<gene>
    <name evidence="2" type="ORF">M9Y10_015903</name>
</gene>
<dbReference type="Pfam" id="PF07707">
    <property type="entry name" value="BACK"/>
    <property type="match status" value="1"/>
</dbReference>
<dbReference type="EMBL" id="JAPFFF010000020">
    <property type="protein sequence ID" value="KAK8857498.1"/>
    <property type="molecule type" value="Genomic_DNA"/>
</dbReference>
<name>A0ABR2I4V4_9EUKA</name>
<dbReference type="Proteomes" id="UP001470230">
    <property type="component" value="Unassembled WGS sequence"/>
</dbReference>
<comment type="caution">
    <text evidence="2">The sequence shown here is derived from an EMBL/GenBank/DDBJ whole genome shotgun (WGS) entry which is preliminary data.</text>
</comment>
<accession>A0ABR2I4V4</accession>